<evidence type="ECO:0000313" key="2">
    <source>
        <dbReference type="Proteomes" id="UP000659124"/>
    </source>
</evidence>
<dbReference type="RefSeq" id="WP_188090310.1">
    <property type="nucleotide sequence ID" value="NZ_JACVFC010000003.1"/>
</dbReference>
<proteinExistence type="predicted"/>
<protein>
    <recommendedName>
        <fullName evidence="3">Outer membrane protein beta-barrel domain-containing protein</fullName>
    </recommendedName>
</protein>
<reference evidence="1 2" key="1">
    <citation type="submission" date="2020-09" db="EMBL/GenBank/DDBJ databases">
        <title>Genome sequences of type strains of Chitinophaga qingshengii and Chitinophaga varians.</title>
        <authorList>
            <person name="Kittiwongwattana C."/>
        </authorList>
    </citation>
    <scope>NUCLEOTIDE SEQUENCE [LARGE SCALE GENOMIC DNA]</scope>
    <source>
        <strain evidence="1 2">JCM 30026</strain>
    </source>
</reference>
<sequence length="216" mass="23154">MMSALALGTQAQDAPRFRLAVNGGYAYRLGKIASGISGETRDYMKRLKSGLNISADAQYFFSEEWGAGLKYARFQSSGSGVMPVQTPNGVQRGNVSDNIAISFYAASMGGRVFLTSDDSQAFHASLSLGYLRYHDKGMAANRPVELTGGTMGSGVDLGYDIRLVRKLYAGAQLSYIGGVLSSYNQSVDGATTRVDLKDNKENLGYLSITAGLRLNL</sequence>
<dbReference type="Proteomes" id="UP000659124">
    <property type="component" value="Unassembled WGS sequence"/>
</dbReference>
<dbReference type="EMBL" id="JACVFC010000003">
    <property type="protein sequence ID" value="MBC9933188.1"/>
    <property type="molecule type" value="Genomic_DNA"/>
</dbReference>
<gene>
    <name evidence="1" type="ORF">ICL07_22555</name>
</gene>
<organism evidence="1 2">
    <name type="scientific">Chitinophaga qingshengii</name>
    <dbReference type="NCBI Taxonomy" id="1569794"/>
    <lineage>
        <taxon>Bacteria</taxon>
        <taxon>Pseudomonadati</taxon>
        <taxon>Bacteroidota</taxon>
        <taxon>Chitinophagia</taxon>
        <taxon>Chitinophagales</taxon>
        <taxon>Chitinophagaceae</taxon>
        <taxon>Chitinophaga</taxon>
    </lineage>
</organism>
<comment type="caution">
    <text evidence="1">The sequence shown here is derived from an EMBL/GenBank/DDBJ whole genome shotgun (WGS) entry which is preliminary data.</text>
</comment>
<evidence type="ECO:0008006" key="3">
    <source>
        <dbReference type="Google" id="ProtNLM"/>
    </source>
</evidence>
<accession>A0ABR7TRS7</accession>
<evidence type="ECO:0000313" key="1">
    <source>
        <dbReference type="EMBL" id="MBC9933188.1"/>
    </source>
</evidence>
<name>A0ABR7TRS7_9BACT</name>
<keyword evidence="2" id="KW-1185">Reference proteome</keyword>